<gene>
    <name evidence="1" type="ORF">AVDCRST_MAG38-557</name>
</gene>
<evidence type="ECO:0000313" key="1">
    <source>
        <dbReference type="EMBL" id="CAA9464356.1"/>
    </source>
</evidence>
<sequence>MASRPHFLQGIYSFEGRGLDQPFLLDPDLTYSVPRDTEAQFVYFRGGNSSDELVTAIVMRDGKPMRMFPMGAKAGTNMPLRIVEDLLAETRLEVHLAAPAISGQVVIDIGLVEVG</sequence>
<name>A0A6J4RD56_9ACTN</name>
<evidence type="ECO:0008006" key="2">
    <source>
        <dbReference type="Google" id="ProtNLM"/>
    </source>
</evidence>
<proteinExistence type="predicted"/>
<protein>
    <recommendedName>
        <fullName evidence="2">Molybdopterin oxidoreductase</fullName>
    </recommendedName>
</protein>
<dbReference type="EMBL" id="CADCVJ010000032">
    <property type="protein sequence ID" value="CAA9464356.1"/>
    <property type="molecule type" value="Genomic_DNA"/>
</dbReference>
<dbReference type="AlphaFoldDB" id="A0A6J4RD56"/>
<organism evidence="1">
    <name type="scientific">uncultured Solirubrobacteraceae bacterium</name>
    <dbReference type="NCBI Taxonomy" id="1162706"/>
    <lineage>
        <taxon>Bacteria</taxon>
        <taxon>Bacillati</taxon>
        <taxon>Actinomycetota</taxon>
        <taxon>Thermoleophilia</taxon>
        <taxon>Solirubrobacterales</taxon>
        <taxon>Solirubrobacteraceae</taxon>
        <taxon>environmental samples</taxon>
    </lineage>
</organism>
<accession>A0A6J4RD56</accession>
<reference evidence="1" key="1">
    <citation type="submission" date="2020-02" db="EMBL/GenBank/DDBJ databases">
        <authorList>
            <person name="Meier V. D."/>
        </authorList>
    </citation>
    <scope>NUCLEOTIDE SEQUENCE</scope>
    <source>
        <strain evidence="1">AVDCRST_MAG38</strain>
    </source>
</reference>